<dbReference type="HOGENOM" id="CLU_056788_0_2_3"/>
<dbReference type="NCBIfam" id="NF033545">
    <property type="entry name" value="transpos_IS630"/>
    <property type="match status" value="1"/>
</dbReference>
<dbReference type="KEGG" id="cthe:Chro_5659"/>
<evidence type="ECO:0000259" key="2">
    <source>
        <dbReference type="Pfam" id="PF13358"/>
    </source>
</evidence>
<reference evidence="3 5" key="1">
    <citation type="submission" date="2012-06" db="EMBL/GenBank/DDBJ databases">
        <title>Finished plasmid 1 of genome of Chroococcidiopsis thermalis PCC 7203.</title>
        <authorList>
            <consortium name="US DOE Joint Genome Institute"/>
            <person name="Gugger M."/>
            <person name="Coursin T."/>
            <person name="Rippka R."/>
            <person name="Tandeau De Marsac N."/>
            <person name="Huntemann M."/>
            <person name="Wei C.-L."/>
            <person name="Han J."/>
            <person name="Detter J.C."/>
            <person name="Han C."/>
            <person name="Tapia R."/>
            <person name="Davenport K."/>
            <person name="Daligault H."/>
            <person name="Erkkila T."/>
            <person name="Gu W."/>
            <person name="Munk A.C.C."/>
            <person name="Teshima H."/>
            <person name="Xu Y."/>
            <person name="Chain P."/>
            <person name="Chen A."/>
            <person name="Krypides N."/>
            <person name="Mavromatis K."/>
            <person name="Markowitz V."/>
            <person name="Szeto E."/>
            <person name="Ivanova N."/>
            <person name="Mikhailova N."/>
            <person name="Ovchinnikova G."/>
            <person name="Pagani I."/>
            <person name="Pati A."/>
            <person name="Goodwin L."/>
            <person name="Peters L."/>
            <person name="Pitluck S."/>
            <person name="Woyke T."/>
            <person name="Kerfeld C."/>
        </authorList>
    </citation>
    <scope>NUCLEOTIDE SEQUENCE [LARGE SCALE GENOMIC DNA]</scope>
    <source>
        <strain evidence="3 5">PCC 7203</strain>
        <plasmid evidence="3 5">pCHRO.01</plasmid>
    </source>
</reference>
<dbReference type="InterPro" id="IPR047655">
    <property type="entry name" value="Transpos_IS630-like"/>
</dbReference>
<protein>
    <recommendedName>
        <fullName evidence="2">Tc1-like transposase DDE domain-containing protein</fullName>
    </recommendedName>
</protein>
<dbReference type="AlphaFoldDB" id="K9U987"/>
<keyword evidence="3" id="KW-0614">Plasmid</keyword>
<dbReference type="GO" id="GO:0003676">
    <property type="term" value="F:nucleic acid binding"/>
    <property type="evidence" value="ECO:0007669"/>
    <property type="project" value="InterPro"/>
</dbReference>
<gene>
    <name evidence="3" type="ORF">Chro_5659</name>
    <name evidence="4" type="ORF">Chro_5725</name>
</gene>
<dbReference type="Pfam" id="PF13358">
    <property type="entry name" value="DDE_3"/>
    <property type="match status" value="1"/>
</dbReference>
<dbReference type="EMBL" id="CP003598">
    <property type="protein sequence ID" value="AFY91073.1"/>
    <property type="molecule type" value="Genomic_DNA"/>
</dbReference>
<dbReference type="EMBL" id="CP003598">
    <property type="protein sequence ID" value="AFY91011.1"/>
    <property type="molecule type" value="Genomic_DNA"/>
</dbReference>
<dbReference type="Gene3D" id="3.30.420.10">
    <property type="entry name" value="Ribonuclease H-like superfamily/Ribonuclease H"/>
    <property type="match status" value="1"/>
</dbReference>
<evidence type="ECO:0000256" key="1">
    <source>
        <dbReference type="SAM" id="Coils"/>
    </source>
</evidence>
<name>K9U987_CHRTP</name>
<dbReference type="SUPFAM" id="SSF53098">
    <property type="entry name" value="Ribonuclease H-like"/>
    <property type="match status" value="1"/>
</dbReference>
<keyword evidence="1" id="KW-0175">Coiled coil</keyword>
<dbReference type="Proteomes" id="UP000010384">
    <property type="component" value="Plasmid pCHRO.01"/>
</dbReference>
<sequence length="358" mass="41308">MARPLKLEIAESEDELKALLRRQKTAQGKERVQAIYLLKLGRVKSVSELAIVLGRNRVTVQEWLAAYRHGGMKGLLTRRRQPGRQGTIPSWAVKALQKRLADPKGFRSYGAVQQWLSDSLGVDVSYMAVYRLVHGKLRAKLKVGKRQSTEQDPERLQQFKSELAGNLNLLKQVFAVPHSSQPRRIRYWCQDETRWSLTTICRRLLSAVGVKPIGNMQWVCEGFWLYGVVEPLCGEQFFYEFSHLDSVCFQQFLHLFAQQYPDEFHIWHLDRASAHIAKRIQPPANVLLLFQPSYCPELNPIERLWQHLKDSLSWQLFADVPALRTTVRQRLTQLTQEVVKSLTGWDYILDALFVAGIS</sequence>
<dbReference type="PATRIC" id="fig|251229.3.peg.6612"/>
<feature type="domain" description="Tc1-like transposase DDE" evidence="2">
    <location>
        <begin position="187"/>
        <end position="323"/>
    </location>
</feature>
<geneLocation type="plasmid" evidence="3 5">
    <name>pCHRO.01</name>
</geneLocation>
<accession>K9U987</accession>
<evidence type="ECO:0000313" key="5">
    <source>
        <dbReference type="Proteomes" id="UP000010384"/>
    </source>
</evidence>
<organism evidence="3 5">
    <name type="scientific">Chroococcidiopsis thermalis (strain PCC 7203)</name>
    <dbReference type="NCBI Taxonomy" id="251229"/>
    <lineage>
        <taxon>Bacteria</taxon>
        <taxon>Bacillati</taxon>
        <taxon>Cyanobacteriota</taxon>
        <taxon>Cyanophyceae</taxon>
        <taxon>Chroococcidiopsidales</taxon>
        <taxon>Chroococcidiopsidaceae</taxon>
        <taxon>Chroococcidiopsis</taxon>
    </lineage>
</organism>
<feature type="coiled-coil region" evidence="1">
    <location>
        <begin position="2"/>
        <end position="29"/>
    </location>
</feature>
<dbReference type="Pfam" id="PF13565">
    <property type="entry name" value="HTH_32"/>
    <property type="match status" value="1"/>
</dbReference>
<evidence type="ECO:0000313" key="4">
    <source>
        <dbReference type="EMBL" id="AFY91073.1"/>
    </source>
</evidence>
<dbReference type="InterPro" id="IPR038717">
    <property type="entry name" value="Tc1-like_DDE_dom"/>
</dbReference>
<proteinExistence type="predicted"/>
<keyword evidence="5" id="KW-1185">Reference proteome</keyword>
<dbReference type="OrthoDB" id="467852at2"/>
<dbReference type="RefSeq" id="WP_015162949.1">
    <property type="nucleotide sequence ID" value="NC_019699.1"/>
</dbReference>
<dbReference type="InParanoid" id="K9U987"/>
<dbReference type="InterPro" id="IPR036397">
    <property type="entry name" value="RNaseH_sf"/>
</dbReference>
<dbReference type="KEGG" id="cthe:Chro_5725"/>
<dbReference type="InterPro" id="IPR012337">
    <property type="entry name" value="RNaseH-like_sf"/>
</dbReference>
<evidence type="ECO:0000313" key="3">
    <source>
        <dbReference type="EMBL" id="AFY91011.1"/>
    </source>
</evidence>